<evidence type="ECO:0000256" key="11">
    <source>
        <dbReference type="ARBA" id="ARBA00031441"/>
    </source>
</evidence>
<organism evidence="15 16">
    <name type="scientific">Sipha flava</name>
    <name type="common">yellow sugarcane aphid</name>
    <dbReference type="NCBI Taxonomy" id="143950"/>
    <lineage>
        <taxon>Eukaryota</taxon>
        <taxon>Metazoa</taxon>
        <taxon>Ecdysozoa</taxon>
        <taxon>Arthropoda</taxon>
        <taxon>Hexapoda</taxon>
        <taxon>Insecta</taxon>
        <taxon>Pterygota</taxon>
        <taxon>Neoptera</taxon>
        <taxon>Paraneoptera</taxon>
        <taxon>Hemiptera</taxon>
        <taxon>Sternorrhyncha</taxon>
        <taxon>Aphidomorpha</taxon>
        <taxon>Aphidoidea</taxon>
        <taxon>Aphididae</taxon>
        <taxon>Sipha</taxon>
    </lineage>
</organism>
<comment type="function">
    <text evidence="1">Accessory subunit of the mitochondrial membrane respiratory chain NADH dehydrogenase (Complex I), that is believed not to be involved in catalysis. Complex I functions in the transfer of electrons from NADH to the respiratory chain. The immediate electron acceptor for the enzyme is believed to be ubiquinone.</text>
</comment>
<dbReference type="PIRSF" id="PIRSF005822">
    <property type="entry name" value="NDUA2"/>
    <property type="match status" value="1"/>
</dbReference>
<comment type="subcellular location">
    <subcellularLocation>
        <location evidence="2">Mitochondrion inner membrane</location>
        <topology evidence="2">Peripheral membrane protein</topology>
        <orientation evidence="2">Matrix side</orientation>
    </subcellularLocation>
</comment>
<protein>
    <recommendedName>
        <fullName evidence="4">NADH dehydrogenase [ubiquinone] 1 alpha subcomplex subunit 2</fullName>
    </recommendedName>
    <alternativeName>
        <fullName evidence="11">Complex I-B8</fullName>
    </alternativeName>
    <alternativeName>
        <fullName evidence="12">NADH-ubiquinone oxidoreductase B8 subunit</fullName>
    </alternativeName>
</protein>
<dbReference type="Proteomes" id="UP000694846">
    <property type="component" value="Unplaced"/>
</dbReference>
<keyword evidence="15" id="KW-1185">Reference proteome</keyword>
<reference evidence="16" key="1">
    <citation type="submission" date="2025-08" db="UniProtKB">
        <authorList>
            <consortium name="RefSeq"/>
        </authorList>
    </citation>
    <scope>IDENTIFICATION</scope>
    <source>
        <tissue evidence="16">Whole body</tissue>
    </source>
</reference>
<keyword evidence="9" id="KW-0496">Mitochondrion</keyword>
<dbReference type="GO" id="GO:0005743">
    <property type="term" value="C:mitochondrial inner membrane"/>
    <property type="evidence" value="ECO:0007669"/>
    <property type="project" value="UniProtKB-SubCell"/>
</dbReference>
<proteinExistence type="inferred from homology"/>
<evidence type="ECO:0000256" key="5">
    <source>
        <dbReference type="ARBA" id="ARBA00022448"/>
    </source>
</evidence>
<evidence type="ECO:0000259" key="14">
    <source>
        <dbReference type="SMART" id="SM00916"/>
    </source>
</evidence>
<dbReference type="SUPFAM" id="SSF52833">
    <property type="entry name" value="Thioredoxin-like"/>
    <property type="match status" value="1"/>
</dbReference>
<feature type="domain" description="Ribosomal protein/NADH dehydrogenase" evidence="14">
    <location>
        <begin position="19"/>
        <end position="92"/>
    </location>
</feature>
<keyword evidence="5" id="KW-0813">Transport</keyword>
<sequence length="92" mass="10633">MSAIKFGSHLKELRLHLCQSSTSSKGVRQFIEKYYIPLKKSNPQFPILVRECSGVEPKVFARYEFGRERSVQLADQSADNVFKKIEELVKKN</sequence>
<dbReference type="RefSeq" id="XP_025416739.1">
    <property type="nucleotide sequence ID" value="XM_025560954.1"/>
</dbReference>
<dbReference type="InterPro" id="IPR016464">
    <property type="entry name" value="NADH_Ub_cplx-1_asu_su-2"/>
</dbReference>
<evidence type="ECO:0000256" key="3">
    <source>
        <dbReference type="ARBA" id="ARBA00008939"/>
    </source>
</evidence>
<accession>A0A8B8G0I7</accession>
<evidence type="ECO:0000256" key="2">
    <source>
        <dbReference type="ARBA" id="ARBA00004443"/>
    </source>
</evidence>
<dbReference type="CTD" id="50178"/>
<dbReference type="OrthoDB" id="10250268at2759"/>
<evidence type="ECO:0000256" key="8">
    <source>
        <dbReference type="ARBA" id="ARBA00022982"/>
    </source>
</evidence>
<keyword evidence="13" id="KW-1015">Disulfide bond</keyword>
<evidence type="ECO:0000256" key="12">
    <source>
        <dbReference type="ARBA" id="ARBA00032513"/>
    </source>
</evidence>
<comment type="similarity">
    <text evidence="3">Belongs to the complex I NDUFA2 subunit family.</text>
</comment>
<dbReference type="Gene3D" id="3.40.30.10">
    <property type="entry name" value="Glutaredoxin"/>
    <property type="match status" value="1"/>
</dbReference>
<evidence type="ECO:0000256" key="13">
    <source>
        <dbReference type="PIRSR" id="PIRSR005822-1"/>
    </source>
</evidence>
<evidence type="ECO:0000256" key="6">
    <source>
        <dbReference type="ARBA" id="ARBA00022660"/>
    </source>
</evidence>
<keyword evidence="6" id="KW-0679">Respiratory chain</keyword>
<dbReference type="GeneID" id="112687954"/>
<keyword evidence="10" id="KW-0472">Membrane</keyword>
<evidence type="ECO:0000256" key="7">
    <source>
        <dbReference type="ARBA" id="ARBA00022792"/>
    </source>
</evidence>
<keyword evidence="7" id="KW-0999">Mitochondrion inner membrane</keyword>
<dbReference type="InterPro" id="IPR036249">
    <property type="entry name" value="Thioredoxin-like_sf"/>
</dbReference>
<evidence type="ECO:0000256" key="4">
    <source>
        <dbReference type="ARBA" id="ARBA00016394"/>
    </source>
</evidence>
<dbReference type="SMART" id="SM00916">
    <property type="entry name" value="L51_S25_CI-B8"/>
    <property type="match status" value="1"/>
</dbReference>
<evidence type="ECO:0000313" key="16">
    <source>
        <dbReference type="RefSeq" id="XP_025416739.1"/>
    </source>
</evidence>
<keyword evidence="8" id="KW-0249">Electron transport</keyword>
<dbReference type="AlphaFoldDB" id="A0A8B8G0I7"/>
<evidence type="ECO:0000256" key="9">
    <source>
        <dbReference type="ARBA" id="ARBA00023128"/>
    </source>
</evidence>
<evidence type="ECO:0000256" key="1">
    <source>
        <dbReference type="ARBA" id="ARBA00003195"/>
    </source>
</evidence>
<name>A0A8B8G0I7_9HEMI</name>
<evidence type="ECO:0000256" key="10">
    <source>
        <dbReference type="ARBA" id="ARBA00023136"/>
    </source>
</evidence>
<evidence type="ECO:0000313" key="15">
    <source>
        <dbReference type="Proteomes" id="UP000694846"/>
    </source>
</evidence>
<dbReference type="Pfam" id="PF05047">
    <property type="entry name" value="L51_S25_CI-B8"/>
    <property type="match status" value="1"/>
</dbReference>
<gene>
    <name evidence="16" type="primary">LOC112687954</name>
</gene>
<dbReference type="PANTHER" id="PTHR12878:SF0">
    <property type="entry name" value="NADH DEHYDROGENASE [UBIQUINONE] 1 ALPHA SUBCOMPLEX SUBUNIT 2"/>
    <property type="match status" value="1"/>
</dbReference>
<dbReference type="InterPro" id="IPR007741">
    <property type="entry name" value="Ribosomal_mL43/mS25/NADH_DH"/>
</dbReference>
<dbReference type="PANTHER" id="PTHR12878">
    <property type="entry name" value="NADH-UBIQUINONE OXIDOREDUCTASE B8 SUBUNIT"/>
    <property type="match status" value="1"/>
</dbReference>
<feature type="disulfide bond" description="Redox-active" evidence="13">
    <location>
        <begin position="18"/>
        <end position="52"/>
    </location>
</feature>